<comment type="similarity">
    <text evidence="1 6">Belongs to the MinC family.</text>
</comment>
<dbReference type="PATRIC" id="fig|889306.3.peg.3534"/>
<dbReference type="InterPro" id="IPR036145">
    <property type="entry name" value="MinC_C_sf"/>
</dbReference>
<reference evidence="9 10" key="1">
    <citation type="submission" date="2015-01" db="EMBL/GenBank/DDBJ databases">
        <title>Genome sequencing of Jeotgalibacillus soli.</title>
        <authorList>
            <person name="Goh K.M."/>
            <person name="Chan K.-G."/>
            <person name="Yaakop A.S."/>
            <person name="Ee R."/>
            <person name="Gan H.M."/>
            <person name="Chan C.S."/>
        </authorList>
    </citation>
    <scope>NUCLEOTIDE SEQUENCE [LARGE SCALE GENOMIC DNA]</scope>
    <source>
        <strain evidence="9 10">P9</strain>
    </source>
</reference>
<protein>
    <recommendedName>
        <fullName evidence="6">Probable septum site-determining protein MinC</fullName>
    </recommendedName>
</protein>
<sequence>MMGNRQNVMIKGTKDGFILQLDDQCGYDTLKYELMEKLSVQYKALDDQPLISAKIQAGNRYLTNEQKEELREIVRSQKSLVVEEIHSNVMTLEEADMLKRQHEMSSMAGIIRSGQVIEVEGDFLLIGDVNPGGMIMAGGNIYILGTLKGIAHAGCYGNEQAVIVASQMRPSQLRISKHLNRAPDTDKNDQESHEMECAYIDESDQIVVDRLQVLRHVRPMITKHEGGR</sequence>
<dbReference type="InterPro" id="IPR016098">
    <property type="entry name" value="CAP/MinC_C"/>
</dbReference>
<dbReference type="InterPro" id="IPR055219">
    <property type="entry name" value="MinC_N_1"/>
</dbReference>
<organism evidence="9 10">
    <name type="scientific">Jeotgalibacillus soli</name>
    <dbReference type="NCBI Taxonomy" id="889306"/>
    <lineage>
        <taxon>Bacteria</taxon>
        <taxon>Bacillati</taxon>
        <taxon>Bacillota</taxon>
        <taxon>Bacilli</taxon>
        <taxon>Bacillales</taxon>
        <taxon>Caryophanaceae</taxon>
        <taxon>Jeotgalibacillus</taxon>
    </lineage>
</organism>
<dbReference type="Pfam" id="PF22642">
    <property type="entry name" value="MinC_N_1"/>
    <property type="match status" value="1"/>
</dbReference>
<keyword evidence="3 6" id="KW-0717">Septation</keyword>
<evidence type="ECO:0000313" key="9">
    <source>
        <dbReference type="EMBL" id="KIL44553.1"/>
    </source>
</evidence>
<dbReference type="Gene3D" id="2.160.20.70">
    <property type="match status" value="1"/>
</dbReference>
<dbReference type="GO" id="GO:0000917">
    <property type="term" value="P:division septum assembly"/>
    <property type="evidence" value="ECO:0007669"/>
    <property type="project" value="UniProtKB-KW"/>
</dbReference>
<dbReference type="Proteomes" id="UP000031938">
    <property type="component" value="Unassembled WGS sequence"/>
</dbReference>
<evidence type="ECO:0000256" key="6">
    <source>
        <dbReference type="HAMAP-Rule" id="MF_00267"/>
    </source>
</evidence>
<dbReference type="SUPFAM" id="SSF63848">
    <property type="entry name" value="Cell-division inhibitor MinC, C-terminal domain"/>
    <property type="match status" value="1"/>
</dbReference>
<evidence type="ECO:0000259" key="7">
    <source>
        <dbReference type="Pfam" id="PF03775"/>
    </source>
</evidence>
<evidence type="ECO:0000256" key="3">
    <source>
        <dbReference type="ARBA" id="ARBA00023210"/>
    </source>
</evidence>
<dbReference type="Pfam" id="PF03775">
    <property type="entry name" value="MinC_C"/>
    <property type="match status" value="1"/>
</dbReference>
<dbReference type="InterPro" id="IPR013033">
    <property type="entry name" value="MinC"/>
</dbReference>
<keyword evidence="2 6" id="KW-0132">Cell division</keyword>
<dbReference type="GO" id="GO:1901891">
    <property type="term" value="P:regulation of cell septum assembly"/>
    <property type="evidence" value="ECO:0007669"/>
    <property type="project" value="InterPro"/>
</dbReference>
<feature type="domain" description="Septum site-determining protein MinC N-terminal" evidence="8">
    <location>
        <begin position="8"/>
        <end position="85"/>
    </location>
</feature>
<evidence type="ECO:0000313" key="10">
    <source>
        <dbReference type="Proteomes" id="UP000031938"/>
    </source>
</evidence>
<dbReference type="HAMAP" id="MF_00267">
    <property type="entry name" value="MinC"/>
    <property type="match status" value="1"/>
</dbReference>
<keyword evidence="4 6" id="KW-0131">Cell cycle</keyword>
<accession>A0A0C2VKQ8</accession>
<evidence type="ECO:0000256" key="2">
    <source>
        <dbReference type="ARBA" id="ARBA00022618"/>
    </source>
</evidence>
<proteinExistence type="inferred from homology"/>
<evidence type="ECO:0000256" key="5">
    <source>
        <dbReference type="ARBA" id="ARBA00046874"/>
    </source>
</evidence>
<evidence type="ECO:0000259" key="8">
    <source>
        <dbReference type="Pfam" id="PF22642"/>
    </source>
</evidence>
<dbReference type="InterPro" id="IPR005526">
    <property type="entry name" value="Septum_form_inhib_MinC_C"/>
</dbReference>
<gene>
    <name evidence="6" type="primary">minC</name>
    <name evidence="9" type="ORF">KP78_35170</name>
</gene>
<dbReference type="GO" id="GO:0000902">
    <property type="term" value="P:cell morphogenesis"/>
    <property type="evidence" value="ECO:0007669"/>
    <property type="project" value="InterPro"/>
</dbReference>
<dbReference type="PANTHER" id="PTHR34108:SF1">
    <property type="entry name" value="SEPTUM SITE-DETERMINING PROTEIN MINC"/>
    <property type="match status" value="1"/>
</dbReference>
<comment type="subunit">
    <text evidence="5 6">Interacts with MinD and FtsZ.</text>
</comment>
<comment type="function">
    <text evidence="6">Cell division inhibitor that blocks the formation of polar Z ring septums. Rapidly oscillates between the poles of the cell to destabilize FtsZ filaments that have formed before they mature into polar Z rings. Prevents FtsZ polymerization.</text>
</comment>
<dbReference type="AlphaFoldDB" id="A0A0C2VKQ8"/>
<keyword evidence="10" id="KW-1185">Reference proteome</keyword>
<evidence type="ECO:0000256" key="1">
    <source>
        <dbReference type="ARBA" id="ARBA00006291"/>
    </source>
</evidence>
<name>A0A0C2VKQ8_9BACL</name>
<feature type="domain" description="Septum formation inhibitor MinC C-terminal" evidence="7">
    <location>
        <begin position="109"/>
        <end position="208"/>
    </location>
</feature>
<dbReference type="STRING" id="889306.KP78_35170"/>
<dbReference type="NCBIfam" id="TIGR01222">
    <property type="entry name" value="minC"/>
    <property type="match status" value="1"/>
</dbReference>
<dbReference type="PANTHER" id="PTHR34108">
    <property type="entry name" value="SEPTUM SITE-DETERMINING PROTEIN MINC"/>
    <property type="match status" value="1"/>
</dbReference>
<dbReference type="Gene3D" id="3.30.160.540">
    <property type="match status" value="1"/>
</dbReference>
<evidence type="ECO:0000256" key="4">
    <source>
        <dbReference type="ARBA" id="ARBA00023306"/>
    </source>
</evidence>
<dbReference type="EMBL" id="JXRP01000019">
    <property type="protein sequence ID" value="KIL44553.1"/>
    <property type="molecule type" value="Genomic_DNA"/>
</dbReference>
<comment type="caution">
    <text evidence="9">The sequence shown here is derived from an EMBL/GenBank/DDBJ whole genome shotgun (WGS) entry which is preliminary data.</text>
</comment>